<name>A0ABY6CPX0_9BACT</name>
<dbReference type="InterPro" id="IPR005467">
    <property type="entry name" value="His_kinase_dom"/>
</dbReference>
<evidence type="ECO:0000259" key="8">
    <source>
        <dbReference type="PROSITE" id="PS50109"/>
    </source>
</evidence>
<dbReference type="SMART" id="SM00387">
    <property type="entry name" value="HATPase_c"/>
    <property type="match status" value="1"/>
</dbReference>
<organism evidence="9 10">
    <name type="scientific">Reichenbachiella agarivorans</name>
    <dbReference type="NCBI Taxonomy" id="2979464"/>
    <lineage>
        <taxon>Bacteria</taxon>
        <taxon>Pseudomonadati</taxon>
        <taxon>Bacteroidota</taxon>
        <taxon>Cytophagia</taxon>
        <taxon>Cytophagales</taxon>
        <taxon>Reichenbachiellaceae</taxon>
        <taxon>Reichenbachiella</taxon>
    </lineage>
</organism>
<keyword evidence="5" id="KW-0418">Kinase</keyword>
<dbReference type="PANTHER" id="PTHR45453:SF1">
    <property type="entry name" value="PHOSPHATE REGULON SENSOR PROTEIN PHOR"/>
    <property type="match status" value="1"/>
</dbReference>
<keyword evidence="7" id="KW-0472">Membrane</keyword>
<evidence type="ECO:0000256" key="5">
    <source>
        <dbReference type="ARBA" id="ARBA00022777"/>
    </source>
</evidence>
<keyword evidence="10" id="KW-1185">Reference proteome</keyword>
<evidence type="ECO:0000313" key="10">
    <source>
        <dbReference type="Proteomes" id="UP001065174"/>
    </source>
</evidence>
<evidence type="ECO:0000313" key="9">
    <source>
        <dbReference type="EMBL" id="UXP32576.1"/>
    </source>
</evidence>
<comment type="catalytic activity">
    <reaction evidence="1">
        <text>ATP + protein L-histidine = ADP + protein N-phospho-L-histidine.</text>
        <dbReference type="EC" id="2.7.13.3"/>
    </reaction>
</comment>
<dbReference type="PROSITE" id="PS50109">
    <property type="entry name" value="HIS_KIN"/>
    <property type="match status" value="1"/>
</dbReference>
<keyword evidence="9" id="KW-0067">ATP-binding</keyword>
<dbReference type="Pfam" id="PF00512">
    <property type="entry name" value="HisKA"/>
    <property type="match status" value="1"/>
</dbReference>
<feature type="transmembrane region" description="Helical" evidence="7">
    <location>
        <begin position="33"/>
        <end position="59"/>
    </location>
</feature>
<evidence type="ECO:0000256" key="7">
    <source>
        <dbReference type="SAM" id="Phobius"/>
    </source>
</evidence>
<dbReference type="CDD" id="cd00082">
    <property type="entry name" value="HisKA"/>
    <property type="match status" value="1"/>
</dbReference>
<dbReference type="PANTHER" id="PTHR45453">
    <property type="entry name" value="PHOSPHATE REGULON SENSOR PROTEIN PHOR"/>
    <property type="match status" value="1"/>
</dbReference>
<dbReference type="InterPro" id="IPR004358">
    <property type="entry name" value="Sig_transdc_His_kin-like_C"/>
</dbReference>
<dbReference type="EC" id="2.7.13.3" evidence="2"/>
<evidence type="ECO:0000256" key="3">
    <source>
        <dbReference type="ARBA" id="ARBA00022553"/>
    </source>
</evidence>
<dbReference type="EMBL" id="CP106679">
    <property type="protein sequence ID" value="UXP32576.1"/>
    <property type="molecule type" value="Genomic_DNA"/>
</dbReference>
<dbReference type="Proteomes" id="UP001065174">
    <property type="component" value="Chromosome"/>
</dbReference>
<keyword evidence="7" id="KW-0812">Transmembrane</keyword>
<feature type="transmembrane region" description="Helical" evidence="7">
    <location>
        <begin position="7"/>
        <end position="27"/>
    </location>
</feature>
<dbReference type="SUPFAM" id="SSF47384">
    <property type="entry name" value="Homodimeric domain of signal transducing histidine kinase"/>
    <property type="match status" value="1"/>
</dbReference>
<dbReference type="RefSeq" id="WP_262310011.1">
    <property type="nucleotide sequence ID" value="NZ_CP106679.1"/>
</dbReference>
<keyword evidence="4" id="KW-0808">Transferase</keyword>
<keyword evidence="6" id="KW-0902">Two-component regulatory system</keyword>
<dbReference type="InterPro" id="IPR050351">
    <property type="entry name" value="BphY/WalK/GraS-like"/>
</dbReference>
<dbReference type="InterPro" id="IPR003594">
    <property type="entry name" value="HATPase_dom"/>
</dbReference>
<evidence type="ECO:0000256" key="2">
    <source>
        <dbReference type="ARBA" id="ARBA00012438"/>
    </source>
</evidence>
<evidence type="ECO:0000256" key="1">
    <source>
        <dbReference type="ARBA" id="ARBA00000085"/>
    </source>
</evidence>
<evidence type="ECO:0000256" key="4">
    <source>
        <dbReference type="ARBA" id="ARBA00022679"/>
    </source>
</evidence>
<dbReference type="PRINTS" id="PR00344">
    <property type="entry name" value="BCTRLSENSOR"/>
</dbReference>
<keyword evidence="7" id="KW-1133">Transmembrane helix</keyword>
<feature type="domain" description="Histidine kinase" evidence="8">
    <location>
        <begin position="125"/>
        <end position="344"/>
    </location>
</feature>
<evidence type="ECO:0000256" key="6">
    <source>
        <dbReference type="ARBA" id="ARBA00023012"/>
    </source>
</evidence>
<proteinExistence type="predicted"/>
<dbReference type="Pfam" id="PF02518">
    <property type="entry name" value="HATPase_c"/>
    <property type="match status" value="1"/>
</dbReference>
<dbReference type="GO" id="GO:0005524">
    <property type="term" value="F:ATP binding"/>
    <property type="evidence" value="ECO:0007669"/>
    <property type="project" value="UniProtKB-KW"/>
</dbReference>
<dbReference type="SMART" id="SM00388">
    <property type="entry name" value="HisKA"/>
    <property type="match status" value="1"/>
</dbReference>
<dbReference type="InterPro" id="IPR036890">
    <property type="entry name" value="HATPase_C_sf"/>
</dbReference>
<protein>
    <recommendedName>
        <fullName evidence="2">histidine kinase</fullName>
        <ecNumber evidence="2">2.7.13.3</ecNumber>
    </recommendedName>
</protein>
<dbReference type="Gene3D" id="3.30.565.10">
    <property type="entry name" value="Histidine kinase-like ATPase, C-terminal domain"/>
    <property type="match status" value="1"/>
</dbReference>
<accession>A0ABY6CPX0</accession>
<keyword evidence="3" id="KW-0597">Phosphoprotein</keyword>
<gene>
    <name evidence="9" type="ORF">N6H18_01140</name>
</gene>
<reference evidence="9" key="1">
    <citation type="submission" date="2022-09" db="EMBL/GenBank/DDBJ databases">
        <title>Comparative genomics and taxonomic characterization of three novel marine species of genus Reichenbachiella exhibiting antioxidant and polysaccharide degradation activities.</title>
        <authorList>
            <person name="Muhammad N."/>
            <person name="Lee Y.-J."/>
            <person name="Ko J."/>
            <person name="Kim S.-G."/>
        </authorList>
    </citation>
    <scope>NUCLEOTIDE SEQUENCE</scope>
    <source>
        <strain evidence="9">BKB1-1</strain>
    </source>
</reference>
<keyword evidence="9" id="KW-0547">Nucleotide-binding</keyword>
<sequence>MLLNSRGLALILSGCIAAVVLGSLVLLPDVPNYVYWLVFFISFGTGYILINIVLEFLFFKELRSIYNMFEQIRANDLSKLEENKRYGHSSLNQIHQEIYAYAHGKQSEIEELKQLAKFRRQFLADVSHELKTPIFAAQGFVHTLLDGAIDDKNNRMKFLKKAAKNLDGLDMLVQDLLTVSHMEAGDITMQLEPVDICEEIYEIFDQMEENAHKHKVTLKTNHERSEEIKVLVDSQRIHQVLVNLITNAIKYSDEGGVVEVSVVDTGKRQNVIVKDRGIGIPTEHLNRIFERFYRVDKSRSRAIGGTGLGLSIVKHIVEAHDSEIKVVSTPGEGSTFSFELNKYKPQ</sequence>
<dbReference type="Gene3D" id="1.10.287.130">
    <property type="match status" value="1"/>
</dbReference>
<dbReference type="CDD" id="cd00075">
    <property type="entry name" value="HATPase"/>
    <property type="match status" value="1"/>
</dbReference>
<dbReference type="InterPro" id="IPR036097">
    <property type="entry name" value="HisK_dim/P_sf"/>
</dbReference>
<dbReference type="InterPro" id="IPR003661">
    <property type="entry name" value="HisK_dim/P_dom"/>
</dbReference>
<dbReference type="SUPFAM" id="SSF55874">
    <property type="entry name" value="ATPase domain of HSP90 chaperone/DNA topoisomerase II/histidine kinase"/>
    <property type="match status" value="1"/>
</dbReference>